<keyword evidence="2" id="KW-1185">Reference proteome</keyword>
<proteinExistence type="predicted"/>
<dbReference type="AlphaFoldDB" id="A0A1T4L608"/>
<accession>A0A1T4L608</accession>
<gene>
    <name evidence="1" type="ORF">SAMN02745885_00034</name>
</gene>
<reference evidence="2" key="1">
    <citation type="submission" date="2017-02" db="EMBL/GenBank/DDBJ databases">
        <authorList>
            <person name="Varghese N."/>
            <person name="Submissions S."/>
        </authorList>
    </citation>
    <scope>NUCLEOTIDE SEQUENCE [LARGE SCALE GENOMIC DNA]</scope>
    <source>
        <strain evidence="2">DSM 16521</strain>
    </source>
</reference>
<organism evidence="1 2">
    <name type="scientific">Carboxydocella sporoproducens DSM 16521</name>
    <dbReference type="NCBI Taxonomy" id="1121270"/>
    <lineage>
        <taxon>Bacteria</taxon>
        <taxon>Bacillati</taxon>
        <taxon>Bacillota</taxon>
        <taxon>Clostridia</taxon>
        <taxon>Eubacteriales</taxon>
        <taxon>Clostridiales Family XVI. Incertae Sedis</taxon>
        <taxon>Carboxydocella</taxon>
    </lineage>
</organism>
<name>A0A1T4L608_9FIRM</name>
<dbReference type="EMBL" id="FUXM01000001">
    <property type="protein sequence ID" value="SJZ50017.1"/>
    <property type="molecule type" value="Genomic_DNA"/>
</dbReference>
<evidence type="ECO:0000313" key="1">
    <source>
        <dbReference type="EMBL" id="SJZ50017.1"/>
    </source>
</evidence>
<protein>
    <submittedName>
        <fullName evidence="1">Uncharacterized protein</fullName>
    </submittedName>
</protein>
<dbReference type="Proteomes" id="UP000189933">
    <property type="component" value="Unassembled WGS sequence"/>
</dbReference>
<dbReference type="RefSeq" id="WP_078664195.1">
    <property type="nucleotide sequence ID" value="NZ_FUXM01000001.1"/>
</dbReference>
<sequence length="98" mass="11652">MFFLLDFTALALLLEERLEAIYIWRDFWDRLAGLGLMLALAWWLLAWRWGWSWWQAGAGLLWLAQAGYLKWRLEGRRLSPWWLAAGTWLAHAGRGFWG</sequence>
<evidence type="ECO:0000313" key="2">
    <source>
        <dbReference type="Proteomes" id="UP000189933"/>
    </source>
</evidence>